<dbReference type="GO" id="GO:0008236">
    <property type="term" value="F:serine-type peptidase activity"/>
    <property type="evidence" value="ECO:0007669"/>
    <property type="project" value="UniProtKB-KW"/>
</dbReference>
<evidence type="ECO:0000313" key="10">
    <source>
        <dbReference type="Proteomes" id="UP000569092"/>
    </source>
</evidence>
<dbReference type="SUPFAM" id="SSF141986">
    <property type="entry name" value="LD-carboxypeptidase A C-terminal domain-like"/>
    <property type="match status" value="1"/>
</dbReference>
<dbReference type="InterPro" id="IPR040921">
    <property type="entry name" value="Peptidase_S66C"/>
</dbReference>
<feature type="active site" description="Charge relay system" evidence="6">
    <location>
        <position position="211"/>
    </location>
</feature>
<evidence type="ECO:0000256" key="3">
    <source>
        <dbReference type="ARBA" id="ARBA00022670"/>
    </source>
</evidence>
<dbReference type="InterPro" id="IPR003507">
    <property type="entry name" value="S66_fam"/>
</dbReference>
<dbReference type="PANTHER" id="PTHR30237">
    <property type="entry name" value="MURAMOYLTETRAPEPTIDE CARBOXYPEPTIDASE"/>
    <property type="match status" value="1"/>
</dbReference>
<proteinExistence type="inferred from homology"/>
<comment type="similarity">
    <text evidence="1">Belongs to the peptidase S66 family.</text>
</comment>
<organism evidence="9 10">
    <name type="scientific">Tunturiibacter lichenicola</name>
    <dbReference type="NCBI Taxonomy" id="2051959"/>
    <lineage>
        <taxon>Bacteria</taxon>
        <taxon>Pseudomonadati</taxon>
        <taxon>Acidobacteriota</taxon>
        <taxon>Terriglobia</taxon>
        <taxon>Terriglobales</taxon>
        <taxon>Acidobacteriaceae</taxon>
        <taxon>Tunturiibacter</taxon>
    </lineage>
</organism>
<dbReference type="Gene3D" id="3.50.30.60">
    <property type="entry name" value="LD-carboxypeptidase A C-terminal domain-like"/>
    <property type="match status" value="1"/>
</dbReference>
<sequence length="314" mass="34033">MTTSLFKPRALRSGATLAVLSPASTPKPELVERGMAHLQRLGYKTVLSPHALDSGPLYYAGKLEDRLRDLHAAFANPEIDGIVCTRGGWGSAELLPHLDAKLIGSNPKPFIGYSDHTSLHCWLHSEANLATFYGPMVAADFSREDGVDLASWQHSLTGDSAWSLGDAEGLRVLRAGQAEGLVAGGCLSIFAEALGTPYTPRMERDSILFLEDIGTKPYQWDRMLLHLRYAGVLEKVTGIVFGDMRQCASPDEQDYLERAILHALGEFDGPIAVGLRCGHVSTYNVTLPLGVAARLDLSDARNPRMHLLEAAVSG</sequence>
<evidence type="ECO:0000259" key="7">
    <source>
        <dbReference type="Pfam" id="PF02016"/>
    </source>
</evidence>
<dbReference type="GO" id="GO:0106415">
    <property type="term" value="F:muramoyltetrapeptide carboxypeptidase activity"/>
    <property type="evidence" value="ECO:0007669"/>
    <property type="project" value="UniProtKB-EC"/>
</dbReference>
<name>A0A7W8JA93_9BACT</name>
<evidence type="ECO:0000256" key="1">
    <source>
        <dbReference type="ARBA" id="ARBA00010233"/>
    </source>
</evidence>
<feature type="active site" description="Charge relay system" evidence="6">
    <location>
        <position position="279"/>
    </location>
</feature>
<keyword evidence="5" id="KW-0720">Serine protease</keyword>
<dbReference type="InterPro" id="IPR027461">
    <property type="entry name" value="Carboxypeptidase_A_C_sf"/>
</dbReference>
<dbReference type="Pfam" id="PF17676">
    <property type="entry name" value="Peptidase_S66C"/>
    <property type="match status" value="1"/>
</dbReference>
<dbReference type="PIRSF" id="PIRSF028757">
    <property type="entry name" value="LD-carboxypeptidase"/>
    <property type="match status" value="1"/>
</dbReference>
<evidence type="ECO:0000313" key="9">
    <source>
        <dbReference type="EMBL" id="MBB5345534.1"/>
    </source>
</evidence>
<feature type="domain" description="LD-carboxypeptidase C-terminal" evidence="8">
    <location>
        <begin position="179"/>
        <end position="295"/>
    </location>
</feature>
<dbReference type="GO" id="GO:0006508">
    <property type="term" value="P:proteolysis"/>
    <property type="evidence" value="ECO:0007669"/>
    <property type="project" value="UniProtKB-KW"/>
</dbReference>
<feature type="active site" description="Nucleophile" evidence="6">
    <location>
        <position position="114"/>
    </location>
</feature>
<dbReference type="InterPro" id="IPR040449">
    <property type="entry name" value="Peptidase_S66_N"/>
</dbReference>
<dbReference type="InterPro" id="IPR029062">
    <property type="entry name" value="Class_I_gatase-like"/>
</dbReference>
<dbReference type="Pfam" id="PF02016">
    <property type="entry name" value="Peptidase_S66"/>
    <property type="match status" value="1"/>
</dbReference>
<dbReference type="SUPFAM" id="SSF52317">
    <property type="entry name" value="Class I glutamine amidotransferase-like"/>
    <property type="match status" value="1"/>
</dbReference>
<gene>
    <name evidence="9" type="ORF">HDF10_003528</name>
</gene>
<feature type="domain" description="LD-carboxypeptidase N-terminal" evidence="7">
    <location>
        <begin position="18"/>
        <end position="134"/>
    </location>
</feature>
<dbReference type="Gene3D" id="3.40.50.10740">
    <property type="entry name" value="Class I glutamine amidotransferase-like"/>
    <property type="match status" value="1"/>
</dbReference>
<keyword evidence="3" id="KW-0645">Protease</keyword>
<protein>
    <submittedName>
        <fullName evidence="9">Muramoyltetrapeptide carboxypeptidase</fullName>
        <ecNumber evidence="9">3.4.17.13</ecNumber>
    </submittedName>
</protein>
<dbReference type="AlphaFoldDB" id="A0A7W8JA93"/>
<reference evidence="9 10" key="1">
    <citation type="submission" date="2020-08" db="EMBL/GenBank/DDBJ databases">
        <title>Genomic Encyclopedia of Type Strains, Phase IV (KMG-V): Genome sequencing to study the core and pangenomes of soil and plant-associated prokaryotes.</title>
        <authorList>
            <person name="Whitman W."/>
        </authorList>
    </citation>
    <scope>NUCLEOTIDE SEQUENCE [LARGE SCALE GENOMIC DNA]</scope>
    <source>
        <strain evidence="9 10">M8US30</strain>
    </source>
</reference>
<evidence type="ECO:0000256" key="4">
    <source>
        <dbReference type="ARBA" id="ARBA00022801"/>
    </source>
</evidence>
<keyword evidence="2 9" id="KW-0121">Carboxypeptidase</keyword>
<evidence type="ECO:0000256" key="2">
    <source>
        <dbReference type="ARBA" id="ARBA00022645"/>
    </source>
</evidence>
<accession>A0A7W8JA93</accession>
<comment type="caution">
    <text evidence="9">The sequence shown here is derived from an EMBL/GenBank/DDBJ whole genome shotgun (WGS) entry which is preliminary data.</text>
</comment>
<dbReference type="Proteomes" id="UP000569092">
    <property type="component" value="Unassembled WGS sequence"/>
</dbReference>
<evidence type="ECO:0000256" key="6">
    <source>
        <dbReference type="PIRSR" id="PIRSR028757-1"/>
    </source>
</evidence>
<dbReference type="CDD" id="cd07025">
    <property type="entry name" value="Peptidase_S66"/>
    <property type="match status" value="1"/>
</dbReference>
<keyword evidence="4 9" id="KW-0378">Hydrolase</keyword>
<evidence type="ECO:0000256" key="5">
    <source>
        <dbReference type="ARBA" id="ARBA00022825"/>
    </source>
</evidence>
<dbReference type="PANTHER" id="PTHR30237:SF2">
    <property type="entry name" value="MUREIN TETRAPEPTIDE CARBOXYPEPTIDASE"/>
    <property type="match status" value="1"/>
</dbReference>
<dbReference type="InterPro" id="IPR027478">
    <property type="entry name" value="LdcA_N"/>
</dbReference>
<evidence type="ECO:0000259" key="8">
    <source>
        <dbReference type="Pfam" id="PF17676"/>
    </source>
</evidence>
<dbReference type="EC" id="3.4.17.13" evidence="9"/>
<dbReference type="EMBL" id="JACHDZ010000006">
    <property type="protein sequence ID" value="MBB5345534.1"/>
    <property type="molecule type" value="Genomic_DNA"/>
</dbReference>